<dbReference type="Proteomes" id="UP000193900">
    <property type="component" value="Unassembled WGS sequence"/>
</dbReference>
<dbReference type="InterPro" id="IPR009057">
    <property type="entry name" value="Homeodomain-like_sf"/>
</dbReference>
<evidence type="ECO:0000259" key="5">
    <source>
        <dbReference type="PROSITE" id="PS50977"/>
    </source>
</evidence>
<evidence type="ECO:0000313" key="6">
    <source>
        <dbReference type="EMBL" id="SLN72503.1"/>
    </source>
</evidence>
<dbReference type="PANTHER" id="PTHR30055:SF220">
    <property type="entry name" value="TETR-FAMILY REGULATORY PROTEIN"/>
    <property type="match status" value="1"/>
</dbReference>
<gene>
    <name evidence="6" type="ORF">ROA7023_03614</name>
</gene>
<dbReference type="Pfam" id="PF13305">
    <property type="entry name" value="TetR_C_33"/>
    <property type="match status" value="1"/>
</dbReference>
<evidence type="ECO:0000313" key="7">
    <source>
        <dbReference type="Proteomes" id="UP000193900"/>
    </source>
</evidence>
<keyword evidence="1" id="KW-0805">Transcription regulation</keyword>
<dbReference type="InterPro" id="IPR050109">
    <property type="entry name" value="HTH-type_TetR-like_transc_reg"/>
</dbReference>
<sequence length="198" mass="21294">MSKEKSYHHGDLKSALIEAGLAILERDGLKGLGLRAIAAKAGVSHTAPRNHFGSLRGLLTAIGAEGYRRHAAFMREGLSDASTGPDRLQAAMEGYVRFSAAHPALFKLMFSDYYCDFEDAELQEAAAGSYAVLTEVATGLDWDKAAAPDAQHRAEMMLWSFAHGFATLSASGQFGPGAEGANIPTISDVLPTFRYRDR</sequence>
<feature type="domain" description="HTH tetR-type" evidence="5">
    <location>
        <begin position="10"/>
        <end position="70"/>
    </location>
</feature>
<dbReference type="InterPro" id="IPR036271">
    <property type="entry name" value="Tet_transcr_reg_TetR-rel_C_sf"/>
</dbReference>
<protein>
    <submittedName>
        <fullName evidence="6">Bacterial regulatory proteins, tetR family</fullName>
    </submittedName>
</protein>
<dbReference type="PANTHER" id="PTHR30055">
    <property type="entry name" value="HTH-TYPE TRANSCRIPTIONAL REGULATOR RUTR"/>
    <property type="match status" value="1"/>
</dbReference>
<dbReference type="AlphaFoldDB" id="A0A1Y5TTX4"/>
<organism evidence="6 7">
    <name type="scientific">Roseisalinus antarcticus</name>
    <dbReference type="NCBI Taxonomy" id="254357"/>
    <lineage>
        <taxon>Bacteria</taxon>
        <taxon>Pseudomonadati</taxon>
        <taxon>Pseudomonadota</taxon>
        <taxon>Alphaproteobacteria</taxon>
        <taxon>Rhodobacterales</taxon>
        <taxon>Roseobacteraceae</taxon>
        <taxon>Roseisalinus</taxon>
    </lineage>
</organism>
<dbReference type="RefSeq" id="WP_159458577.1">
    <property type="nucleotide sequence ID" value="NZ_FWFZ01000026.1"/>
</dbReference>
<dbReference type="Gene3D" id="1.10.357.10">
    <property type="entry name" value="Tetracycline Repressor, domain 2"/>
    <property type="match status" value="1"/>
</dbReference>
<name>A0A1Y5TTX4_9RHOB</name>
<accession>A0A1Y5TTX4</accession>
<evidence type="ECO:0000256" key="4">
    <source>
        <dbReference type="PROSITE-ProRule" id="PRU00335"/>
    </source>
</evidence>
<feature type="DNA-binding region" description="H-T-H motif" evidence="4">
    <location>
        <begin position="33"/>
        <end position="52"/>
    </location>
</feature>
<dbReference type="PROSITE" id="PS50977">
    <property type="entry name" value="HTH_TETR_2"/>
    <property type="match status" value="1"/>
</dbReference>
<dbReference type="EMBL" id="FWFZ01000026">
    <property type="protein sequence ID" value="SLN72503.1"/>
    <property type="molecule type" value="Genomic_DNA"/>
</dbReference>
<proteinExistence type="predicted"/>
<dbReference type="OrthoDB" id="7056813at2"/>
<dbReference type="InterPro" id="IPR001647">
    <property type="entry name" value="HTH_TetR"/>
</dbReference>
<dbReference type="InterPro" id="IPR025996">
    <property type="entry name" value="MT1864/Rv1816-like_C"/>
</dbReference>
<dbReference type="GO" id="GO:0003700">
    <property type="term" value="F:DNA-binding transcription factor activity"/>
    <property type="evidence" value="ECO:0007669"/>
    <property type="project" value="TreeGrafter"/>
</dbReference>
<keyword evidence="7" id="KW-1185">Reference proteome</keyword>
<evidence type="ECO:0000256" key="1">
    <source>
        <dbReference type="ARBA" id="ARBA00023015"/>
    </source>
</evidence>
<evidence type="ECO:0000256" key="3">
    <source>
        <dbReference type="ARBA" id="ARBA00023163"/>
    </source>
</evidence>
<dbReference type="GO" id="GO:0000976">
    <property type="term" value="F:transcription cis-regulatory region binding"/>
    <property type="evidence" value="ECO:0007669"/>
    <property type="project" value="TreeGrafter"/>
</dbReference>
<reference evidence="6 7" key="1">
    <citation type="submission" date="2017-03" db="EMBL/GenBank/DDBJ databases">
        <authorList>
            <person name="Afonso C.L."/>
            <person name="Miller P.J."/>
            <person name="Scott M.A."/>
            <person name="Spackman E."/>
            <person name="Goraichik I."/>
            <person name="Dimitrov K.M."/>
            <person name="Suarez D.L."/>
            <person name="Swayne D.E."/>
        </authorList>
    </citation>
    <scope>NUCLEOTIDE SEQUENCE [LARGE SCALE GENOMIC DNA]</scope>
    <source>
        <strain evidence="6 7">CECT 7023</strain>
    </source>
</reference>
<dbReference type="SUPFAM" id="SSF46689">
    <property type="entry name" value="Homeodomain-like"/>
    <property type="match status" value="1"/>
</dbReference>
<keyword evidence="2 4" id="KW-0238">DNA-binding</keyword>
<evidence type="ECO:0000256" key="2">
    <source>
        <dbReference type="ARBA" id="ARBA00023125"/>
    </source>
</evidence>
<dbReference type="SUPFAM" id="SSF48498">
    <property type="entry name" value="Tetracyclin repressor-like, C-terminal domain"/>
    <property type="match status" value="1"/>
</dbReference>
<keyword evidence="3" id="KW-0804">Transcription</keyword>